<sequence>MSPLHYTVLSASLALHLIALAFLIRHLRAERRRRLPGLIGSHPRLTETLYQRLSHRQPQTDWLNPNVMRRKVRAWLNRNR</sequence>
<accession>A0A7W7YBP4</accession>
<protein>
    <submittedName>
        <fullName evidence="2">Uncharacterized protein</fullName>
    </submittedName>
</protein>
<evidence type="ECO:0000313" key="2">
    <source>
        <dbReference type="EMBL" id="MBB5033145.1"/>
    </source>
</evidence>
<comment type="caution">
    <text evidence="2">The sequence shown here is derived from an EMBL/GenBank/DDBJ whole genome shotgun (WGS) entry which is preliminary data.</text>
</comment>
<dbReference type="RefSeq" id="WP_184340060.1">
    <property type="nucleotide sequence ID" value="NZ_JACHIG010000005.1"/>
</dbReference>
<keyword evidence="1" id="KW-0472">Membrane</keyword>
<dbReference type="Proteomes" id="UP000590740">
    <property type="component" value="Unassembled WGS sequence"/>
</dbReference>
<dbReference type="AlphaFoldDB" id="A0A7W7YBP4"/>
<reference evidence="2 3" key="1">
    <citation type="submission" date="2020-08" db="EMBL/GenBank/DDBJ databases">
        <title>Genomic Encyclopedia of Type Strains, Phase IV (KMG-IV): sequencing the most valuable type-strain genomes for metagenomic binning, comparative biology and taxonomic classification.</title>
        <authorList>
            <person name="Goeker M."/>
        </authorList>
    </citation>
    <scope>NUCLEOTIDE SEQUENCE [LARGE SCALE GENOMIC DNA]</scope>
    <source>
        <strain evidence="2 3">DSM 12252</strain>
    </source>
</reference>
<keyword evidence="3" id="KW-1185">Reference proteome</keyword>
<evidence type="ECO:0000256" key="1">
    <source>
        <dbReference type="SAM" id="Phobius"/>
    </source>
</evidence>
<feature type="transmembrane region" description="Helical" evidence="1">
    <location>
        <begin position="6"/>
        <end position="24"/>
    </location>
</feature>
<keyword evidence="1" id="KW-0812">Transmembrane</keyword>
<keyword evidence="1" id="KW-1133">Transmembrane helix</keyword>
<dbReference type="EMBL" id="JACHIG010000005">
    <property type="protein sequence ID" value="MBB5033145.1"/>
    <property type="molecule type" value="Genomic_DNA"/>
</dbReference>
<organism evidence="2 3">
    <name type="scientific">Prosthecobacter vanneervenii</name>
    <dbReference type="NCBI Taxonomy" id="48466"/>
    <lineage>
        <taxon>Bacteria</taxon>
        <taxon>Pseudomonadati</taxon>
        <taxon>Verrucomicrobiota</taxon>
        <taxon>Verrucomicrobiia</taxon>
        <taxon>Verrucomicrobiales</taxon>
        <taxon>Verrucomicrobiaceae</taxon>
        <taxon>Prosthecobacter</taxon>
    </lineage>
</organism>
<evidence type="ECO:0000313" key="3">
    <source>
        <dbReference type="Proteomes" id="UP000590740"/>
    </source>
</evidence>
<name>A0A7W7YBP4_9BACT</name>
<gene>
    <name evidence="2" type="ORF">HNQ65_002728</name>
</gene>
<proteinExistence type="predicted"/>